<comment type="caution">
    <text evidence="8">The sequence shown here is derived from an EMBL/GenBank/DDBJ whole genome shotgun (WGS) entry which is preliminary data.</text>
</comment>
<dbReference type="Gene3D" id="3.50.50.60">
    <property type="entry name" value="FAD/NAD(P)-binding domain"/>
    <property type="match status" value="1"/>
</dbReference>
<dbReference type="SUPFAM" id="SSF50022">
    <property type="entry name" value="ISP domain"/>
    <property type="match status" value="1"/>
</dbReference>
<proteinExistence type="predicted"/>
<evidence type="ECO:0000256" key="5">
    <source>
        <dbReference type="ARBA" id="ARBA00023157"/>
    </source>
</evidence>
<keyword evidence="9" id="KW-1185">Reference proteome</keyword>
<protein>
    <submittedName>
        <fullName evidence="8">(2Fe-2S)-binding protein</fullName>
    </submittedName>
</protein>
<dbReference type="EMBL" id="JZDQ02000035">
    <property type="protein sequence ID" value="OIJ24632.1"/>
    <property type="molecule type" value="Genomic_DNA"/>
</dbReference>
<dbReference type="PRINTS" id="PR00162">
    <property type="entry name" value="RIESKE"/>
</dbReference>
<dbReference type="Pfam" id="PF00355">
    <property type="entry name" value="Rieske"/>
    <property type="match status" value="1"/>
</dbReference>
<reference evidence="8" key="1">
    <citation type="submission" date="2016-10" db="EMBL/GenBank/DDBJ databases">
        <title>Draft Genome Sequence of Nocardioides luteus Strain BAFB, an Alkane-Degrading Bacterium Isolated from JP-7 Polluted Soil.</title>
        <authorList>
            <person name="Brown L."/>
            <person name="Ruiz O.N."/>
            <person name="Gunasekera T."/>
        </authorList>
    </citation>
    <scope>NUCLEOTIDE SEQUENCE [LARGE SCALE GENOMIC DNA]</scope>
    <source>
        <strain evidence="8">BAFB</strain>
    </source>
</reference>
<dbReference type="InterPro" id="IPR017941">
    <property type="entry name" value="Rieske_2Fe-2S"/>
</dbReference>
<dbReference type="GO" id="GO:0046872">
    <property type="term" value="F:metal ion binding"/>
    <property type="evidence" value="ECO:0007669"/>
    <property type="project" value="UniProtKB-KW"/>
</dbReference>
<feature type="region of interest" description="Disordered" evidence="6">
    <location>
        <begin position="484"/>
        <end position="504"/>
    </location>
</feature>
<dbReference type="InterPro" id="IPR038010">
    <property type="entry name" value="YhfW_C"/>
</dbReference>
<dbReference type="CDD" id="cd03477">
    <property type="entry name" value="Rieske_YhfW_C"/>
    <property type="match status" value="1"/>
</dbReference>
<evidence type="ECO:0000256" key="6">
    <source>
        <dbReference type="SAM" id="MobiDB-lite"/>
    </source>
</evidence>
<evidence type="ECO:0000256" key="3">
    <source>
        <dbReference type="ARBA" id="ARBA00023004"/>
    </source>
</evidence>
<dbReference type="AlphaFoldDB" id="A0A1J4N247"/>
<evidence type="ECO:0000256" key="4">
    <source>
        <dbReference type="ARBA" id="ARBA00023014"/>
    </source>
</evidence>
<evidence type="ECO:0000313" key="9">
    <source>
        <dbReference type="Proteomes" id="UP000033772"/>
    </source>
</evidence>
<dbReference type="InterPro" id="IPR036922">
    <property type="entry name" value="Rieske_2Fe-2S_sf"/>
</dbReference>
<dbReference type="GO" id="GO:0016020">
    <property type="term" value="C:membrane"/>
    <property type="evidence" value="ECO:0007669"/>
    <property type="project" value="InterPro"/>
</dbReference>
<dbReference type="GO" id="GO:0016705">
    <property type="term" value="F:oxidoreductase activity, acting on paired donors, with incorporation or reduction of molecular oxygen"/>
    <property type="evidence" value="ECO:0007669"/>
    <property type="project" value="UniProtKB-ARBA"/>
</dbReference>
<dbReference type="Gene3D" id="2.102.10.10">
    <property type="entry name" value="Rieske [2Fe-2S] iron-sulphur domain"/>
    <property type="match status" value="1"/>
</dbReference>
<evidence type="ECO:0000256" key="2">
    <source>
        <dbReference type="ARBA" id="ARBA00022723"/>
    </source>
</evidence>
<dbReference type="PROSITE" id="PS51296">
    <property type="entry name" value="RIESKE"/>
    <property type="match status" value="1"/>
</dbReference>
<keyword evidence="4" id="KW-0411">Iron-sulfur</keyword>
<dbReference type="PANTHER" id="PTHR13847:SF274">
    <property type="entry name" value="RIESKE 2FE-2S IRON-SULFUR PROTEIN YHFW-RELATED"/>
    <property type="match status" value="1"/>
</dbReference>
<keyword evidence="5" id="KW-1015">Disulfide bond</keyword>
<feature type="domain" description="Rieske" evidence="7">
    <location>
        <begin position="415"/>
        <end position="504"/>
    </location>
</feature>
<dbReference type="InterPro" id="IPR005805">
    <property type="entry name" value="Rieske_Fe-S_prot_C"/>
</dbReference>
<dbReference type="RefSeq" id="WP_045547690.1">
    <property type="nucleotide sequence ID" value="NZ_JZDQ02000035.1"/>
</dbReference>
<organism evidence="8 9">
    <name type="scientific">Nocardioides luteus</name>
    <dbReference type="NCBI Taxonomy" id="1844"/>
    <lineage>
        <taxon>Bacteria</taxon>
        <taxon>Bacillati</taxon>
        <taxon>Actinomycetota</taxon>
        <taxon>Actinomycetes</taxon>
        <taxon>Propionibacteriales</taxon>
        <taxon>Nocardioidaceae</taxon>
        <taxon>Nocardioides</taxon>
    </lineage>
</organism>
<dbReference type="Proteomes" id="UP000033772">
    <property type="component" value="Unassembled WGS sequence"/>
</dbReference>
<dbReference type="Gene3D" id="3.30.9.10">
    <property type="entry name" value="D-Amino Acid Oxidase, subunit A, domain 2"/>
    <property type="match status" value="1"/>
</dbReference>
<dbReference type="GO" id="GO:0051537">
    <property type="term" value="F:2 iron, 2 sulfur cluster binding"/>
    <property type="evidence" value="ECO:0007669"/>
    <property type="project" value="UniProtKB-KW"/>
</dbReference>
<accession>A0A1J4N247</accession>
<keyword evidence="1" id="KW-0001">2Fe-2S</keyword>
<sequence>MERRSVWLATAEMPRSAALDTELEVDVAVVGGGIVGLTTALLAQRRGLRVAVLEAATVGAGTTGYTTGKVTAQHGLIYADLVDRHGDDGARRYADAQRAGVEQVADLAAELRIECDLTRAPALTYTRLPEQRSQIEDEVKAAARLGLPARVADRTDLPFDVEAGVVFDDQIHFHPGRYLAGLAAAFTAAGGPIFEGTRVTSIDEQRDRTVELTTPTGKVVAHQVVVATLLPPGLLGGYFARTRPSRSYGLAVRLHGAAPTSMAISIDTPSRSTRPWLDPGPNGLIVVGNGHETGAESDTEAMYADLEAWTRATFDVEAVDYRWSSQDYLTPDRVPYVGHSPTSEQVLVATGFQKWGLSSGTAAAMMLADLLAGNDNPWLPTFDAGRIGGVRTVGRLIKDNLKVGQELVAGRRHDPDARPAAELRPGEGGLVDIGGHTVGGYRDSAGALHTVSPRCSHLGCPLHWNPAETSWDCTCHGSRFSPDGSVLDGPAVRPLGRPTTDTRG</sequence>
<keyword evidence="2" id="KW-0479">Metal-binding</keyword>
<dbReference type="InterPro" id="IPR036188">
    <property type="entry name" value="FAD/NAD-bd_sf"/>
</dbReference>
<evidence type="ECO:0000256" key="1">
    <source>
        <dbReference type="ARBA" id="ARBA00022714"/>
    </source>
</evidence>
<evidence type="ECO:0000259" key="7">
    <source>
        <dbReference type="PROSITE" id="PS51296"/>
    </source>
</evidence>
<dbReference type="Pfam" id="PF01266">
    <property type="entry name" value="DAO"/>
    <property type="match status" value="1"/>
</dbReference>
<name>A0A1J4N247_9ACTN</name>
<keyword evidence="3" id="KW-0408">Iron</keyword>
<gene>
    <name evidence="8" type="ORF">UG56_021700</name>
</gene>
<dbReference type="OrthoDB" id="9767869at2"/>
<dbReference type="SUPFAM" id="SSF51905">
    <property type="entry name" value="FAD/NAD(P)-binding domain"/>
    <property type="match status" value="1"/>
</dbReference>
<dbReference type="STRING" id="1844.UG56_021700"/>
<dbReference type="GO" id="GO:0005737">
    <property type="term" value="C:cytoplasm"/>
    <property type="evidence" value="ECO:0007669"/>
    <property type="project" value="TreeGrafter"/>
</dbReference>
<evidence type="ECO:0000313" key="8">
    <source>
        <dbReference type="EMBL" id="OIJ24632.1"/>
    </source>
</evidence>
<dbReference type="InterPro" id="IPR006076">
    <property type="entry name" value="FAD-dep_OxRdtase"/>
</dbReference>
<dbReference type="GO" id="GO:0004497">
    <property type="term" value="F:monooxygenase activity"/>
    <property type="evidence" value="ECO:0007669"/>
    <property type="project" value="UniProtKB-ARBA"/>
</dbReference>
<dbReference type="PANTHER" id="PTHR13847">
    <property type="entry name" value="SARCOSINE DEHYDROGENASE-RELATED"/>
    <property type="match status" value="1"/>
</dbReference>